<keyword evidence="3" id="KW-0813">Transport</keyword>
<dbReference type="InterPro" id="IPR000015">
    <property type="entry name" value="Fimb_usher"/>
</dbReference>
<evidence type="ECO:0000256" key="8">
    <source>
        <dbReference type="ARBA" id="ARBA00023237"/>
    </source>
</evidence>
<name>A0A1Y0LQR2_TATCI</name>
<dbReference type="Gene3D" id="3.10.20.410">
    <property type="match status" value="1"/>
</dbReference>
<comment type="subcellular location">
    <subcellularLocation>
        <location evidence="1">Cell outer membrane</location>
        <topology evidence="1">Multi-pass membrane protein</topology>
    </subcellularLocation>
</comment>
<gene>
    <name evidence="11" type="ORF">A7K98_19940</name>
    <name evidence="12" type="ORF">A7K99_19925</name>
</gene>
<dbReference type="InterPro" id="IPR025885">
    <property type="entry name" value="PapC_N"/>
</dbReference>
<dbReference type="GO" id="GO:0009279">
    <property type="term" value="C:cell outer membrane"/>
    <property type="evidence" value="ECO:0007669"/>
    <property type="project" value="UniProtKB-SubCell"/>
</dbReference>
<evidence type="ECO:0000256" key="4">
    <source>
        <dbReference type="ARBA" id="ARBA00022452"/>
    </source>
</evidence>
<dbReference type="EMBL" id="CP015579">
    <property type="protein sequence ID" value="ARU96324.1"/>
    <property type="molecule type" value="Genomic_DNA"/>
</dbReference>
<keyword evidence="5" id="KW-0812">Transmembrane</keyword>
<evidence type="ECO:0000256" key="6">
    <source>
        <dbReference type="ARBA" id="ARBA00022729"/>
    </source>
</evidence>
<comment type="similarity">
    <text evidence="2">Belongs to the fimbrial export usher family.</text>
</comment>
<evidence type="ECO:0000313" key="14">
    <source>
        <dbReference type="Proteomes" id="UP000195814"/>
    </source>
</evidence>
<sequence>MKILKYNAIRTVTSGLNIITAMLLATPILSHAESYFNTQFLSDDPGEVADITRFIDSGSSVPPGTYTVDIYLNDNFVMTRDINFVYPNKSSAEKNKGQKGLLPCLDNSWLTRFGVMVNDDTLKKETAGEKCLFITNVVPSSSTEFDVKKLRLNVNIPQAFLKGTERGYIPPEQWDEGINALLFNYNFNGDRSSYGDSYFLSLMSGMNLGVWRVRNNSSWSRYSSSEGSYSQWNNINTYIERDIIPLKGQFVAGDSDSGNDVFDSNSFRGIRFYSSDSMYPDSMQGYAPTVRGVAKTNAKVVVRQNGYTVYQTYVPPGPFELKDINPQMTSGNLEVTVEEKDGTVQKYVQPYSTVPVLQRENRVKYDVVVGRFRSGISEQDNPFYSQATLLYGLSHGYTLYGGSQMSNHYNSFALGLGVNIGEWGATSFDFTQSGTTLSDGSHRTGQSLRFLYAKSMETLGTTVRLLGYRYSTRGFYTLSDSTYKNMSGYDYSSLDNGPDGIKNTPSGYYNLRNTRKGNLQVNINQRLGDYGSVYITGSEQTYWNTSSKDRYYQAGYTSGWKGISYTVAWSYNQVRDMNTSERMLSFNVSVPLSLFSGGYSYKARAIDSMFATFSANHSTSGGTQWNAGLGGTALADRNLSYSISQGHSGQSGETGAINTNYRGTYGSSSLGYNYSQTYHSLNYGLSGGIIVHGNGITFGQPLGTTNVLIKAAGADGAKIQNQTGVKTDWRGYTYQPYATAYRNNRVALDLNSLDDHTDIQDNVRNVVPTKGAVVRADFHALRGYRALFNIKKDNGSPIPFGSMVSEADGRASGIISDNGQVYLNGLSEQGTLKVKWGSGNNESCSVSYALSADEIKQSIIRRNFTCDK</sequence>
<dbReference type="PANTHER" id="PTHR30451">
    <property type="entry name" value="OUTER MEMBRANE USHER PROTEIN"/>
    <property type="match status" value="1"/>
</dbReference>
<dbReference type="InterPro" id="IPR042186">
    <property type="entry name" value="FimD_plug_dom"/>
</dbReference>
<evidence type="ECO:0000313" key="11">
    <source>
        <dbReference type="EMBL" id="ARU96324.1"/>
    </source>
</evidence>
<dbReference type="NCBIfam" id="NF011740">
    <property type="entry name" value="PRK15193.1"/>
    <property type="match status" value="1"/>
</dbReference>
<dbReference type="InterPro" id="IPR037224">
    <property type="entry name" value="PapC_N_sf"/>
</dbReference>
<dbReference type="SUPFAM" id="SSF141729">
    <property type="entry name" value="FimD N-terminal domain-like"/>
    <property type="match status" value="1"/>
</dbReference>
<evidence type="ECO:0000256" key="3">
    <source>
        <dbReference type="ARBA" id="ARBA00022448"/>
    </source>
</evidence>
<dbReference type="OrthoDB" id="6554712at2"/>
<evidence type="ECO:0000256" key="1">
    <source>
        <dbReference type="ARBA" id="ARBA00004571"/>
    </source>
</evidence>
<dbReference type="Pfam" id="PF13954">
    <property type="entry name" value="PapC_N"/>
    <property type="match status" value="1"/>
</dbReference>
<feature type="domain" description="PapC N-terminal" evidence="10">
    <location>
        <begin position="35"/>
        <end position="189"/>
    </location>
</feature>
<accession>A0A1Y0LQR2</accession>
<evidence type="ECO:0000313" key="13">
    <source>
        <dbReference type="Proteomes" id="UP000195729"/>
    </source>
</evidence>
<dbReference type="Gene3D" id="2.60.40.2610">
    <property type="entry name" value="Outer membrane usher protein FimD, plug domain"/>
    <property type="match status" value="1"/>
</dbReference>
<dbReference type="Pfam" id="PF00577">
    <property type="entry name" value="Usher"/>
    <property type="match status" value="1"/>
</dbReference>
<dbReference type="FunFam" id="2.60.40.3110:FF:000001">
    <property type="entry name" value="Putative fimbrial outer membrane usher"/>
    <property type="match status" value="1"/>
</dbReference>
<dbReference type="GO" id="GO:0015473">
    <property type="term" value="F:fimbrial usher porin activity"/>
    <property type="evidence" value="ECO:0007669"/>
    <property type="project" value="InterPro"/>
</dbReference>
<proteinExistence type="inferred from homology"/>
<dbReference type="InterPro" id="IPR043142">
    <property type="entry name" value="PapC-like_C_sf"/>
</dbReference>
<feature type="domain" description="PapC-like C-terminal" evidence="9">
    <location>
        <begin position="787"/>
        <end position="851"/>
    </location>
</feature>
<dbReference type="Gene3D" id="2.60.40.2070">
    <property type="match status" value="1"/>
</dbReference>
<dbReference type="FunFam" id="2.60.40.2610:FF:000001">
    <property type="entry name" value="Outer membrane fimbrial usher protein"/>
    <property type="match status" value="1"/>
</dbReference>
<dbReference type="EMBL" id="CP015581">
    <property type="protein sequence ID" value="ARV00358.1"/>
    <property type="molecule type" value="Genomic_DNA"/>
</dbReference>
<dbReference type="Proteomes" id="UP000195729">
    <property type="component" value="Chromosome"/>
</dbReference>
<dbReference type="NCBIfam" id="NF011745">
    <property type="entry name" value="PRK15198.1"/>
    <property type="match status" value="1"/>
</dbReference>
<dbReference type="AlphaFoldDB" id="A0A1Y0LQR2"/>
<evidence type="ECO:0000256" key="7">
    <source>
        <dbReference type="ARBA" id="ARBA00023136"/>
    </source>
</evidence>
<keyword evidence="8" id="KW-0998">Cell outer membrane</keyword>
<dbReference type="GO" id="GO:0009297">
    <property type="term" value="P:pilus assembly"/>
    <property type="evidence" value="ECO:0007669"/>
    <property type="project" value="InterPro"/>
</dbReference>
<dbReference type="KEGG" id="tci:A7K98_19940"/>
<evidence type="ECO:0000313" key="12">
    <source>
        <dbReference type="EMBL" id="ARV00358.1"/>
    </source>
</evidence>
<reference evidence="13 14" key="1">
    <citation type="submission" date="2016-05" db="EMBL/GenBank/DDBJ databases">
        <title>Complete genome sequence of two 2,5-diketo-D-glunonic acid producing strain Tatumella citrea.</title>
        <authorList>
            <person name="Duan C."/>
            <person name="Yang J."/>
            <person name="Yang S."/>
        </authorList>
    </citation>
    <scope>NUCLEOTIDE SEQUENCE [LARGE SCALE GENOMIC DNA]</scope>
    <source>
        <strain evidence="12 13">ATCC 39140</strain>
        <strain evidence="11 14">DSM 13699</strain>
    </source>
</reference>
<evidence type="ECO:0000259" key="9">
    <source>
        <dbReference type="Pfam" id="PF13953"/>
    </source>
</evidence>
<organism evidence="11 14">
    <name type="scientific">Tatumella citrea</name>
    <name type="common">Pantoea citrea</name>
    <dbReference type="NCBI Taxonomy" id="53336"/>
    <lineage>
        <taxon>Bacteria</taxon>
        <taxon>Pseudomonadati</taxon>
        <taxon>Pseudomonadota</taxon>
        <taxon>Gammaproteobacteria</taxon>
        <taxon>Enterobacterales</taxon>
        <taxon>Erwiniaceae</taxon>
        <taxon>Tatumella</taxon>
    </lineage>
</organism>
<evidence type="ECO:0000259" key="10">
    <source>
        <dbReference type="Pfam" id="PF13954"/>
    </source>
</evidence>
<dbReference type="Proteomes" id="UP000195814">
    <property type="component" value="Chromosome"/>
</dbReference>
<dbReference type="Gene3D" id="2.60.40.3110">
    <property type="match status" value="1"/>
</dbReference>
<dbReference type="PANTHER" id="PTHR30451:SF6">
    <property type="entry name" value="OUTER MEMBRANE USHER PROTEIN SFMD"/>
    <property type="match status" value="1"/>
</dbReference>
<keyword evidence="7" id="KW-0472">Membrane</keyword>
<dbReference type="Pfam" id="PF13953">
    <property type="entry name" value="PapC_C"/>
    <property type="match status" value="1"/>
</dbReference>
<keyword evidence="6" id="KW-0732">Signal</keyword>
<evidence type="ECO:0000256" key="5">
    <source>
        <dbReference type="ARBA" id="ARBA00022692"/>
    </source>
</evidence>
<keyword evidence="13" id="KW-1185">Reference proteome</keyword>
<keyword evidence="4" id="KW-1134">Transmembrane beta strand</keyword>
<protein>
    <submittedName>
        <fullName evidence="11">Fimbrial protein</fullName>
    </submittedName>
</protein>
<dbReference type="InterPro" id="IPR025949">
    <property type="entry name" value="PapC-like_C"/>
</dbReference>
<evidence type="ECO:0000256" key="2">
    <source>
        <dbReference type="ARBA" id="ARBA00008064"/>
    </source>
</evidence>